<dbReference type="EMBL" id="JBBPBN010000004">
    <property type="protein sequence ID" value="KAK9042090.1"/>
    <property type="molecule type" value="Genomic_DNA"/>
</dbReference>
<dbReference type="Proteomes" id="UP001396334">
    <property type="component" value="Unassembled WGS sequence"/>
</dbReference>
<evidence type="ECO:0000313" key="1">
    <source>
        <dbReference type="EMBL" id="KAK9042090.1"/>
    </source>
</evidence>
<accession>A0ABR2TX84</accession>
<organism evidence="1 2">
    <name type="scientific">Hibiscus sabdariffa</name>
    <name type="common">roselle</name>
    <dbReference type="NCBI Taxonomy" id="183260"/>
    <lineage>
        <taxon>Eukaryota</taxon>
        <taxon>Viridiplantae</taxon>
        <taxon>Streptophyta</taxon>
        <taxon>Embryophyta</taxon>
        <taxon>Tracheophyta</taxon>
        <taxon>Spermatophyta</taxon>
        <taxon>Magnoliopsida</taxon>
        <taxon>eudicotyledons</taxon>
        <taxon>Gunneridae</taxon>
        <taxon>Pentapetalae</taxon>
        <taxon>rosids</taxon>
        <taxon>malvids</taxon>
        <taxon>Malvales</taxon>
        <taxon>Malvaceae</taxon>
        <taxon>Malvoideae</taxon>
        <taxon>Hibiscus</taxon>
    </lineage>
</organism>
<name>A0ABR2TX84_9ROSI</name>
<reference evidence="1 2" key="1">
    <citation type="journal article" date="2024" name="G3 (Bethesda)">
        <title>Genome assembly of Hibiscus sabdariffa L. provides insights into metabolisms of medicinal natural products.</title>
        <authorList>
            <person name="Kim T."/>
        </authorList>
    </citation>
    <scope>NUCLEOTIDE SEQUENCE [LARGE SCALE GENOMIC DNA]</scope>
    <source>
        <strain evidence="1">TK-2024</strain>
        <tissue evidence="1">Old leaves</tissue>
    </source>
</reference>
<gene>
    <name evidence="1" type="ORF">V6N11_017169</name>
</gene>
<protein>
    <submittedName>
        <fullName evidence="1">Uncharacterized protein</fullName>
    </submittedName>
</protein>
<comment type="caution">
    <text evidence="1">The sequence shown here is derived from an EMBL/GenBank/DDBJ whole genome shotgun (WGS) entry which is preliminary data.</text>
</comment>
<sequence length="120" mass="12948">MGGGCAATLEKSIDLSVIDYHNFDSSGIATAAINAHGQEVSSEVGPTVSFKIETRGYSGKIGQAKEFGKVKKPCHRLRALEDMSLMGFHSFELDQIDPSVVGDDVVDLVDEQIVYSLDRV</sequence>
<evidence type="ECO:0000313" key="2">
    <source>
        <dbReference type="Proteomes" id="UP001396334"/>
    </source>
</evidence>
<keyword evidence="2" id="KW-1185">Reference proteome</keyword>
<proteinExistence type="predicted"/>